<dbReference type="Pfam" id="PF10988">
    <property type="entry name" value="DUF2807"/>
    <property type="match status" value="1"/>
</dbReference>
<name>A0A4R6FUB0_9SPHN</name>
<gene>
    <name evidence="3" type="ORF">EV664_102155</name>
</gene>
<dbReference type="EMBL" id="SNWD01000002">
    <property type="protein sequence ID" value="TDN85449.1"/>
    <property type="molecule type" value="Genomic_DNA"/>
</dbReference>
<dbReference type="Gene3D" id="2.160.20.120">
    <property type="match status" value="1"/>
</dbReference>
<evidence type="ECO:0000313" key="3">
    <source>
        <dbReference type="EMBL" id="TDN85449.1"/>
    </source>
</evidence>
<dbReference type="AlphaFoldDB" id="A0A4R6FUB0"/>
<organism evidence="3 4">
    <name type="scientific">Stakelama pacifica</name>
    <dbReference type="NCBI Taxonomy" id="517720"/>
    <lineage>
        <taxon>Bacteria</taxon>
        <taxon>Pseudomonadati</taxon>
        <taxon>Pseudomonadota</taxon>
        <taxon>Alphaproteobacteria</taxon>
        <taxon>Sphingomonadales</taxon>
        <taxon>Sphingomonadaceae</taxon>
        <taxon>Stakelama</taxon>
    </lineage>
</organism>
<evidence type="ECO:0000256" key="1">
    <source>
        <dbReference type="SAM" id="SignalP"/>
    </source>
</evidence>
<evidence type="ECO:0000313" key="4">
    <source>
        <dbReference type="Proteomes" id="UP000295493"/>
    </source>
</evidence>
<protein>
    <submittedName>
        <fullName evidence="3">Putative autotransporter adhesin-like protein</fullName>
    </submittedName>
</protein>
<dbReference type="RefSeq" id="WP_133494393.1">
    <property type="nucleotide sequence ID" value="NZ_BMLU01000002.1"/>
</dbReference>
<dbReference type="InterPro" id="IPR021255">
    <property type="entry name" value="DUF2807"/>
</dbReference>
<keyword evidence="4" id="KW-1185">Reference proteome</keyword>
<feature type="chain" id="PRO_5020863685" evidence="1">
    <location>
        <begin position="20"/>
        <end position="254"/>
    </location>
</feature>
<sequence>MRLLLALAALPLVACNGFADIPAASTARADGQREWNVSGFDKVDASGSTDITIHTGQAFSVRGEGDPDLLDRMQLSVSGSQLHIGMKKGNWGISRGNAHLTITMPRITAVETKGSGDVEIDRAAGPFSGSIKGSGDLMIGEVQGGFTGAIKGSGNILVKRQSGGDVKLSIAGSGDIGIGGTADTLDISIAGSGDVDAGGLTTKSATIQVAGSGNVGARVNGPVTIGLRGSGNVDVKGQPRCTTSKAGSGSVRCG</sequence>
<comment type="caution">
    <text evidence="3">The sequence shown here is derived from an EMBL/GenBank/DDBJ whole genome shotgun (WGS) entry which is preliminary data.</text>
</comment>
<keyword evidence="1" id="KW-0732">Signal</keyword>
<dbReference type="OrthoDB" id="7841570at2"/>
<accession>A0A4R6FUB0</accession>
<proteinExistence type="predicted"/>
<reference evidence="3 4" key="1">
    <citation type="submission" date="2019-03" db="EMBL/GenBank/DDBJ databases">
        <title>Genomic Encyclopedia of Type Strains, Phase IV (KMG-IV): sequencing the most valuable type-strain genomes for metagenomic binning, comparative biology and taxonomic classification.</title>
        <authorList>
            <person name="Goeker M."/>
        </authorList>
    </citation>
    <scope>NUCLEOTIDE SEQUENCE [LARGE SCALE GENOMIC DNA]</scope>
    <source>
        <strain evidence="3 4">DSM 25059</strain>
    </source>
</reference>
<dbReference type="Proteomes" id="UP000295493">
    <property type="component" value="Unassembled WGS sequence"/>
</dbReference>
<evidence type="ECO:0000259" key="2">
    <source>
        <dbReference type="Pfam" id="PF10988"/>
    </source>
</evidence>
<feature type="signal peptide" evidence="1">
    <location>
        <begin position="1"/>
        <end position="19"/>
    </location>
</feature>
<feature type="domain" description="Putative auto-transporter adhesin head GIN" evidence="2">
    <location>
        <begin position="40"/>
        <end position="239"/>
    </location>
</feature>